<accession>A0ACC3C049</accession>
<evidence type="ECO:0000313" key="1">
    <source>
        <dbReference type="EMBL" id="KAK1863485.1"/>
    </source>
</evidence>
<comment type="caution">
    <text evidence="1">The sequence shown here is derived from an EMBL/GenBank/DDBJ whole genome shotgun (WGS) entry which is preliminary data.</text>
</comment>
<protein>
    <submittedName>
        <fullName evidence="1">Uncharacterized protein</fullName>
    </submittedName>
</protein>
<evidence type="ECO:0000313" key="2">
    <source>
        <dbReference type="Proteomes" id="UP000798662"/>
    </source>
</evidence>
<sequence>MTTPYAHSADGGALKTTLHLAHLAAAAAYTTVMAIDCAAAIKTGGGWPLYFLAVGTVGTSMASSLVFAVVKGAVVTLGWAELPTVTVAALWWSIGFVGGGLSAGWSIITLIGLVAPPAAALPLLPTGGVATPSPYLRLSSPPPTSASASPPPSSP</sequence>
<name>A0ACC3C049_PYRYE</name>
<dbReference type="EMBL" id="CM020619">
    <property type="protein sequence ID" value="KAK1863485.1"/>
    <property type="molecule type" value="Genomic_DNA"/>
</dbReference>
<organism evidence="1 2">
    <name type="scientific">Pyropia yezoensis</name>
    <name type="common">Susabi-nori</name>
    <name type="synonym">Porphyra yezoensis</name>
    <dbReference type="NCBI Taxonomy" id="2788"/>
    <lineage>
        <taxon>Eukaryota</taxon>
        <taxon>Rhodophyta</taxon>
        <taxon>Bangiophyceae</taxon>
        <taxon>Bangiales</taxon>
        <taxon>Bangiaceae</taxon>
        <taxon>Pyropia</taxon>
    </lineage>
</organism>
<proteinExistence type="predicted"/>
<gene>
    <name evidence="1" type="ORF">I4F81_006040</name>
</gene>
<dbReference type="Proteomes" id="UP000798662">
    <property type="component" value="Chromosome 2"/>
</dbReference>
<keyword evidence="2" id="KW-1185">Reference proteome</keyword>
<reference evidence="1" key="1">
    <citation type="submission" date="2019-11" db="EMBL/GenBank/DDBJ databases">
        <title>Nori genome reveals adaptations in red seaweeds to the harsh intertidal environment.</title>
        <authorList>
            <person name="Wang D."/>
            <person name="Mao Y."/>
        </authorList>
    </citation>
    <scope>NUCLEOTIDE SEQUENCE</scope>
    <source>
        <tissue evidence="1">Gametophyte</tissue>
    </source>
</reference>